<proteinExistence type="predicted"/>
<dbReference type="Proteomes" id="UP000191680">
    <property type="component" value="Unassembled WGS sequence"/>
</dbReference>
<dbReference type="InterPro" id="IPR054321">
    <property type="entry name" value="PspC-rel_TM"/>
</dbReference>
<accession>A0A1V6LTT4</accession>
<dbReference type="PANTHER" id="PTHR33885">
    <property type="entry name" value="PHAGE SHOCK PROTEIN C"/>
    <property type="match status" value="1"/>
</dbReference>
<keyword evidence="11" id="KW-1185">Reference proteome</keyword>
<evidence type="ECO:0000259" key="9">
    <source>
        <dbReference type="Pfam" id="PF22744"/>
    </source>
</evidence>
<evidence type="ECO:0000256" key="4">
    <source>
        <dbReference type="ARBA" id="ARBA00022989"/>
    </source>
</evidence>
<comment type="subcellular location">
    <subcellularLocation>
        <location evidence="1">Cell membrane</location>
        <topology evidence="1">Single-pass membrane protein</topology>
    </subcellularLocation>
</comment>
<dbReference type="EMBL" id="MTBC01000003">
    <property type="protein sequence ID" value="OQD43549.1"/>
    <property type="molecule type" value="Genomic_DNA"/>
</dbReference>
<keyword evidence="5 6" id="KW-0472">Membrane</keyword>
<dbReference type="RefSeq" id="WP_010519798.1">
    <property type="nucleotide sequence ID" value="NZ_AFOE01000051.1"/>
</dbReference>
<reference evidence="10 11" key="1">
    <citation type="submission" date="2016-12" db="EMBL/GenBank/DDBJ databases">
        <authorList>
            <person name="Song W.-J."/>
            <person name="Kurnit D.M."/>
        </authorList>
    </citation>
    <scope>NUCLEOTIDE SEQUENCE [LARGE SCALE GENOMIC DNA]</scope>
    <source>
        <strain evidence="10 11">HSG9</strain>
    </source>
</reference>
<evidence type="ECO:0000313" key="10">
    <source>
        <dbReference type="EMBL" id="OQD43549.1"/>
    </source>
</evidence>
<feature type="domain" description="PspC-related ToastRack" evidence="9">
    <location>
        <begin position="396"/>
        <end position="528"/>
    </location>
</feature>
<evidence type="ECO:0000256" key="6">
    <source>
        <dbReference type="SAM" id="Phobius"/>
    </source>
</evidence>
<dbReference type="Pfam" id="PF22744">
    <property type="entry name" value="Toast-rack_PspC-Cterm"/>
    <property type="match status" value="1"/>
</dbReference>
<evidence type="ECO:0000313" key="11">
    <source>
        <dbReference type="Proteomes" id="UP000191680"/>
    </source>
</evidence>
<evidence type="ECO:0000256" key="2">
    <source>
        <dbReference type="ARBA" id="ARBA00022475"/>
    </source>
</evidence>
<dbReference type="GO" id="GO:0005886">
    <property type="term" value="C:plasma membrane"/>
    <property type="evidence" value="ECO:0007669"/>
    <property type="project" value="UniProtKB-SubCell"/>
</dbReference>
<dbReference type="PANTHER" id="PTHR33885:SF3">
    <property type="entry name" value="PHAGE SHOCK PROTEIN C"/>
    <property type="match status" value="1"/>
</dbReference>
<dbReference type="Pfam" id="PF04024">
    <property type="entry name" value="PspC"/>
    <property type="match status" value="1"/>
</dbReference>
<feature type="transmembrane region" description="Helical" evidence="6">
    <location>
        <begin position="237"/>
        <end position="263"/>
    </location>
</feature>
<dbReference type="InterPro" id="IPR054319">
    <property type="entry name" value="PspC-rel_ToastRack"/>
</dbReference>
<keyword evidence="2" id="KW-1003">Cell membrane</keyword>
<evidence type="ECO:0000259" key="8">
    <source>
        <dbReference type="Pfam" id="PF22571"/>
    </source>
</evidence>
<feature type="domain" description="Phage shock protein PspC N-terminal" evidence="7">
    <location>
        <begin position="108"/>
        <end position="166"/>
    </location>
</feature>
<dbReference type="InterPro" id="IPR007168">
    <property type="entry name" value="Phageshock_PspC_N"/>
</dbReference>
<evidence type="ECO:0000256" key="3">
    <source>
        <dbReference type="ARBA" id="ARBA00022692"/>
    </source>
</evidence>
<dbReference type="AlphaFoldDB" id="A0A1V6LTT4"/>
<gene>
    <name evidence="10" type="ORF">BUL40_06910</name>
</gene>
<evidence type="ECO:0000256" key="5">
    <source>
        <dbReference type="ARBA" id="ARBA00023136"/>
    </source>
</evidence>
<feature type="transmembrane region" description="Helical" evidence="6">
    <location>
        <begin position="323"/>
        <end position="341"/>
    </location>
</feature>
<name>A0A1V6LTT4_9FLAO</name>
<dbReference type="InterPro" id="IPR052027">
    <property type="entry name" value="PspC"/>
</dbReference>
<protein>
    <submittedName>
        <fullName evidence="10">Uncharacterized protein</fullName>
    </submittedName>
</protein>
<evidence type="ECO:0000259" key="7">
    <source>
        <dbReference type="Pfam" id="PF04024"/>
    </source>
</evidence>
<organism evidence="10 11">
    <name type="scientific">Croceivirga radicis</name>
    <dbReference type="NCBI Taxonomy" id="1929488"/>
    <lineage>
        <taxon>Bacteria</taxon>
        <taxon>Pseudomonadati</taxon>
        <taxon>Bacteroidota</taxon>
        <taxon>Flavobacteriia</taxon>
        <taxon>Flavobacteriales</taxon>
        <taxon>Flavobacteriaceae</taxon>
        <taxon>Croceivirga</taxon>
    </lineage>
</organism>
<comment type="caution">
    <text evidence="10">The sequence shown here is derived from an EMBL/GenBank/DDBJ whole genome shotgun (WGS) entry which is preliminary data.</text>
</comment>
<keyword evidence="3 6" id="KW-0812">Transmembrane</keyword>
<dbReference type="Pfam" id="PF22571">
    <property type="entry name" value="LiaI-LiaF-TM_PspC"/>
    <property type="match status" value="1"/>
</dbReference>
<evidence type="ECO:0000256" key="1">
    <source>
        <dbReference type="ARBA" id="ARBA00004162"/>
    </source>
</evidence>
<dbReference type="OrthoDB" id="5772680at2"/>
<feature type="transmembrane region" description="Helical" evidence="6">
    <location>
        <begin position="135"/>
        <end position="163"/>
    </location>
</feature>
<feature type="transmembrane region" description="Helical" evidence="6">
    <location>
        <begin position="283"/>
        <end position="311"/>
    </location>
</feature>
<feature type="domain" description="PspC-related transmembrane region" evidence="8">
    <location>
        <begin position="205"/>
        <end position="345"/>
    </location>
</feature>
<keyword evidence="4 6" id="KW-1133">Transmembrane helix</keyword>
<sequence length="592" mass="66541">MNKTVNINLANTFFHIDEEAYSKLRRYLESIKRSFSGTTGSEEIIADIEARIAELFAEKMEHDRQVITQKEVDAVIAVMGQPEDYMVDEDIFEDAPKNQTQTTTKRVKKLYRDIEHKYIGGVCAGLEHYLGFDALWIRLIFVFLTIFTTGFWILIYALLWILVPEAATTAQKLDMRGEPINISNIERKVKEGFDDVAEKVKNVDYQKVGNQVKSGSKTIFDTIGDIFLFLFKIVGKFIGILMILTGGATLIALFIGMFTVGIIDIIHFPGVDLYDIINTTGAPAWVVSILVFLVVGIPFFFLLYLGLKILVNNLKSIGSVAKYTLFGLWLCAIAVSTYLIIRQAAAHAFTGTTTETKEYVLNSSIDTLTITMATADHLDFENSVSLDDLRMVYTDDGEPILYSDEVHFDIKKATDSLLQIKIKKDADGSSFDEARNRSELIDYNHSYADGVLTLDNFLTTQKESKVRSQEVRNTIYVPVGTIIKFSNNTKNHIGRSTKNDKDFYRSKIVDYQWVMDSEGLLKCLNCPEDPKIEVNGSFNIDESGIDINVGDENGHVKIGENGIDIDVKDEGESVILKIDENGIKLKAKDNNN</sequence>